<dbReference type="PANTHER" id="PTHR31286">
    <property type="entry name" value="GLYCINE-RICH CELL WALL STRUCTURAL PROTEIN 1.8-LIKE"/>
    <property type="match status" value="1"/>
</dbReference>
<dbReference type="PANTHER" id="PTHR31286:SF173">
    <property type="entry name" value="DUF4283 DOMAIN-CONTAINING PROTEIN"/>
    <property type="match status" value="1"/>
</dbReference>
<evidence type="ECO:0000256" key="1">
    <source>
        <dbReference type="PROSITE-ProRule" id="PRU00047"/>
    </source>
</evidence>
<dbReference type="InterPro" id="IPR001878">
    <property type="entry name" value="Znf_CCHC"/>
</dbReference>
<feature type="compositionally biased region" description="Basic and acidic residues" evidence="2">
    <location>
        <begin position="25"/>
        <end position="38"/>
    </location>
</feature>
<proteinExistence type="predicted"/>
<reference evidence="4 5" key="1">
    <citation type="submission" date="2015-01" db="EMBL/GenBank/DDBJ databases">
        <title>Genome of allotetraploid Gossypium barbadense reveals genomic plasticity and fiber elongation in cotton evolution.</title>
        <authorList>
            <person name="Chen X."/>
            <person name="Liu X."/>
            <person name="Zhao B."/>
            <person name="Zheng H."/>
            <person name="Hu Y."/>
            <person name="Lu G."/>
            <person name="Yang C."/>
            <person name="Chen J."/>
            <person name="Shan C."/>
            <person name="Zhang L."/>
            <person name="Zhou Y."/>
            <person name="Wang L."/>
            <person name="Guo W."/>
            <person name="Bai Y."/>
            <person name="Ruan J."/>
            <person name="Shangguan X."/>
            <person name="Mao Y."/>
            <person name="Jiang J."/>
            <person name="Zhu Y."/>
            <person name="Lei J."/>
            <person name="Kang H."/>
            <person name="Chen S."/>
            <person name="He X."/>
            <person name="Wang R."/>
            <person name="Wang Y."/>
            <person name="Chen J."/>
            <person name="Wang L."/>
            <person name="Yu S."/>
            <person name="Wang B."/>
            <person name="Wei J."/>
            <person name="Song S."/>
            <person name="Lu X."/>
            <person name="Gao Z."/>
            <person name="Gu W."/>
            <person name="Deng X."/>
            <person name="Ma D."/>
            <person name="Wang S."/>
            <person name="Liang W."/>
            <person name="Fang L."/>
            <person name="Cai C."/>
            <person name="Zhu X."/>
            <person name="Zhou B."/>
            <person name="Zhang Y."/>
            <person name="Chen Z."/>
            <person name="Xu S."/>
            <person name="Zhu R."/>
            <person name="Wang S."/>
            <person name="Zhang T."/>
            <person name="Zhao G."/>
        </authorList>
    </citation>
    <scope>NUCLEOTIDE SEQUENCE [LARGE SCALE GENOMIC DNA]</scope>
    <source>
        <strain evidence="5">cv. Xinhai21</strain>
        <tissue evidence="4">Leaf</tissue>
    </source>
</reference>
<dbReference type="PROSITE" id="PS50158">
    <property type="entry name" value="ZF_CCHC"/>
    <property type="match status" value="1"/>
</dbReference>
<feature type="domain" description="CCHC-type" evidence="3">
    <location>
        <begin position="228"/>
        <end position="243"/>
    </location>
</feature>
<evidence type="ECO:0000313" key="4">
    <source>
        <dbReference type="EMBL" id="PPS10216.1"/>
    </source>
</evidence>
<accession>A0A2P5Y3V2</accession>
<keyword evidence="1" id="KW-0862">Zinc</keyword>
<organism evidence="4 5">
    <name type="scientific">Gossypium barbadense</name>
    <name type="common">Sea Island cotton</name>
    <name type="synonym">Hibiscus barbadensis</name>
    <dbReference type="NCBI Taxonomy" id="3634"/>
    <lineage>
        <taxon>Eukaryota</taxon>
        <taxon>Viridiplantae</taxon>
        <taxon>Streptophyta</taxon>
        <taxon>Embryophyta</taxon>
        <taxon>Tracheophyta</taxon>
        <taxon>Spermatophyta</taxon>
        <taxon>Magnoliopsida</taxon>
        <taxon>eudicotyledons</taxon>
        <taxon>Gunneridae</taxon>
        <taxon>Pentapetalae</taxon>
        <taxon>rosids</taxon>
        <taxon>malvids</taxon>
        <taxon>Malvales</taxon>
        <taxon>Malvaceae</taxon>
        <taxon>Malvoideae</taxon>
        <taxon>Gossypium</taxon>
    </lineage>
</organism>
<evidence type="ECO:0000259" key="3">
    <source>
        <dbReference type="PROSITE" id="PS50158"/>
    </source>
</evidence>
<evidence type="ECO:0000256" key="2">
    <source>
        <dbReference type="SAM" id="MobiDB-lite"/>
    </source>
</evidence>
<dbReference type="OrthoDB" id="1751950at2759"/>
<dbReference type="EMBL" id="KZ663752">
    <property type="protein sequence ID" value="PPS10216.1"/>
    <property type="molecule type" value="Genomic_DNA"/>
</dbReference>
<feature type="compositionally biased region" description="Basic and acidic residues" evidence="2">
    <location>
        <begin position="1"/>
        <end position="12"/>
    </location>
</feature>
<dbReference type="AlphaFoldDB" id="A0A2P5Y3V2"/>
<gene>
    <name evidence="4" type="ORF">GOBAR_AA10431</name>
</gene>
<keyword evidence="1" id="KW-0863">Zinc-finger</keyword>
<dbReference type="Proteomes" id="UP000239757">
    <property type="component" value="Unassembled WGS sequence"/>
</dbReference>
<dbReference type="GO" id="GO:0008270">
    <property type="term" value="F:zinc ion binding"/>
    <property type="evidence" value="ECO:0007669"/>
    <property type="project" value="UniProtKB-KW"/>
</dbReference>
<sequence>MEEPSKHERDDEGVSETTATKKVRLRDSEESRDADMETIKETRKSLSWKDHLMGLGFYQIEIPTNATEAEEDKDFELSIDDVERSILNGVPSINFSDRITQILVNHMQLTVVIKLLRRNIGYNALQNKYLTVQPWTIDFNPFHPYPRTVMAWIRLSGLPRHMYKRQVLREIGATIGKVSKLDFNTDNGVRGRFARMVVFVNLDKPLISQVLVNGATQRIEYKHLPTVCFQCGHYGHTKEICPKSEMGMEGICEGDIPDKTNQGIDKGDNKRGNTTQGTYGPWMLVEKKSRRTGRTRQKGVENAAVNGERTSRFQVLENLDCDGSPKAREEGGTIPGYQQPLEERAGIVGIPQNKAGSAHTPILLSPRTGAEAHETQPSITEPSLLEGITKTSNRETIEEHPAPPDFQTTKEIMKVLTAGNARKGKNLKVNKDKGNPFKAYPLKNLLSESISSMVELLQNQVQQGLVNEAPVGIGKKAGDNIETKQ</sequence>
<dbReference type="InterPro" id="IPR040256">
    <property type="entry name" value="At4g02000-like"/>
</dbReference>
<feature type="region of interest" description="Disordered" evidence="2">
    <location>
        <begin position="1"/>
        <end position="38"/>
    </location>
</feature>
<keyword evidence="1" id="KW-0479">Metal-binding</keyword>
<protein>
    <recommendedName>
        <fullName evidence="3">CCHC-type domain-containing protein</fullName>
    </recommendedName>
</protein>
<name>A0A2P5Y3V2_GOSBA</name>
<dbReference type="GO" id="GO:0003676">
    <property type="term" value="F:nucleic acid binding"/>
    <property type="evidence" value="ECO:0007669"/>
    <property type="project" value="InterPro"/>
</dbReference>
<evidence type="ECO:0000313" key="5">
    <source>
        <dbReference type="Proteomes" id="UP000239757"/>
    </source>
</evidence>